<dbReference type="InterPro" id="IPR036291">
    <property type="entry name" value="NAD(P)-bd_dom_sf"/>
</dbReference>
<dbReference type="Gene3D" id="3.40.50.720">
    <property type="entry name" value="NAD(P)-binding Rossmann-like Domain"/>
    <property type="match status" value="1"/>
</dbReference>
<keyword evidence="2" id="KW-0560">Oxidoreductase</keyword>
<dbReference type="SUPFAM" id="SSF51735">
    <property type="entry name" value="NAD(P)-binding Rossmann-fold domains"/>
    <property type="match status" value="1"/>
</dbReference>
<name>A0A7I7K6W7_9MYCO</name>
<dbReference type="Pfam" id="PF00106">
    <property type="entry name" value="adh_short"/>
    <property type="match status" value="1"/>
</dbReference>
<dbReference type="PANTHER" id="PTHR43180">
    <property type="entry name" value="3-OXOACYL-(ACYL-CARRIER-PROTEIN) REDUCTASE (AFU_ORTHOLOGUE AFUA_6G11210)"/>
    <property type="match status" value="1"/>
</dbReference>
<gene>
    <name evidence="3" type="ORF">MDUV_46950</name>
</gene>
<comment type="similarity">
    <text evidence="1">Belongs to the short-chain dehydrogenases/reductases (SDR) family.</text>
</comment>
<evidence type="ECO:0000313" key="4">
    <source>
        <dbReference type="Proteomes" id="UP000467006"/>
    </source>
</evidence>
<dbReference type="InterPro" id="IPR002347">
    <property type="entry name" value="SDR_fam"/>
</dbReference>
<dbReference type="CDD" id="cd05233">
    <property type="entry name" value="SDR_c"/>
    <property type="match status" value="1"/>
</dbReference>
<proteinExistence type="inferred from homology"/>
<dbReference type="AlphaFoldDB" id="A0A7I7K6W7"/>
<dbReference type="PANTHER" id="PTHR43180:SF33">
    <property type="entry name" value="15-HYDROXYPROSTAGLANDIN DEHYDROGENASE [NAD(+)]-LIKE"/>
    <property type="match status" value="1"/>
</dbReference>
<dbReference type="PRINTS" id="PR00081">
    <property type="entry name" value="GDHRDH"/>
</dbReference>
<reference evidence="3 4" key="1">
    <citation type="journal article" date="2019" name="Emerg. Microbes Infect.">
        <title>Comprehensive subspecies identification of 175 nontuberculous mycobacteria species based on 7547 genomic profiles.</title>
        <authorList>
            <person name="Matsumoto Y."/>
            <person name="Kinjo T."/>
            <person name="Motooka D."/>
            <person name="Nabeya D."/>
            <person name="Jung N."/>
            <person name="Uechi K."/>
            <person name="Horii T."/>
            <person name="Iida T."/>
            <person name="Fujita J."/>
            <person name="Nakamura S."/>
        </authorList>
    </citation>
    <scope>NUCLEOTIDE SEQUENCE [LARGE SCALE GENOMIC DNA]</scope>
    <source>
        <strain evidence="3 4">JCM 6396</strain>
    </source>
</reference>
<protein>
    <submittedName>
        <fullName evidence="3">Dehydrogenase</fullName>
    </submittedName>
</protein>
<evidence type="ECO:0000256" key="2">
    <source>
        <dbReference type="ARBA" id="ARBA00023002"/>
    </source>
</evidence>
<evidence type="ECO:0000256" key="1">
    <source>
        <dbReference type="ARBA" id="ARBA00006484"/>
    </source>
</evidence>
<accession>A0A7I7K6W7</accession>
<dbReference type="GO" id="GO:0016491">
    <property type="term" value="F:oxidoreductase activity"/>
    <property type="evidence" value="ECO:0007669"/>
    <property type="project" value="UniProtKB-KW"/>
</dbReference>
<dbReference type="EMBL" id="AP022563">
    <property type="protein sequence ID" value="BBX19835.1"/>
    <property type="molecule type" value="Genomic_DNA"/>
</dbReference>
<sequence length="254" mass="26082">MALITGGASGIGRATAVRLAADGMRVCVLDIDGAAASAVAAPLGGVGLRCDVTDPEQVEEVFATCVADLGGLDLAFLNAGISIRWGGDIAELDLTQYRRSVGVNVDGVVFGVRAAVRTMRSLPAGDRMILATSSLAGLVPWHPDPVYALGKHAVVGFMRSVAANLAAERIAVHTICPGITETGVLGDRRGLVEGLGVPVMEPEAIADAVMVALAAPAEATGSCWVAQHGKAPWPMDFPTVQGPDSKLNVPVARR</sequence>
<dbReference type="Proteomes" id="UP000467006">
    <property type="component" value="Chromosome"/>
</dbReference>
<evidence type="ECO:0000313" key="3">
    <source>
        <dbReference type="EMBL" id="BBX19835.1"/>
    </source>
</evidence>
<dbReference type="KEGG" id="mdu:MDUV_46950"/>
<organism evidence="3 4">
    <name type="scientific">Mycolicibacterium duvalii</name>
    <dbReference type="NCBI Taxonomy" id="39688"/>
    <lineage>
        <taxon>Bacteria</taxon>
        <taxon>Bacillati</taxon>
        <taxon>Actinomycetota</taxon>
        <taxon>Actinomycetes</taxon>
        <taxon>Mycobacteriales</taxon>
        <taxon>Mycobacteriaceae</taxon>
        <taxon>Mycolicibacterium</taxon>
    </lineage>
</organism>
<keyword evidence="4" id="KW-1185">Reference proteome</keyword>